<proteinExistence type="inferred from homology"/>
<dbReference type="SUPFAM" id="SSF54637">
    <property type="entry name" value="Thioesterase/thiol ester dehydrase-isomerase"/>
    <property type="match status" value="1"/>
</dbReference>
<evidence type="ECO:0000256" key="2">
    <source>
        <dbReference type="ARBA" id="ARBA00022801"/>
    </source>
</evidence>
<dbReference type="CDD" id="cd00586">
    <property type="entry name" value="4HBT"/>
    <property type="match status" value="1"/>
</dbReference>
<dbReference type="InterPro" id="IPR050563">
    <property type="entry name" value="4-hydroxybenzoyl-CoA_TE"/>
</dbReference>
<comment type="similarity">
    <text evidence="1">Belongs to the 4-hydroxybenzoyl-CoA thioesterase family.</text>
</comment>
<organism evidence="3 4">
    <name type="scientific">Phototrophicus methaneseepsis</name>
    <dbReference type="NCBI Taxonomy" id="2710758"/>
    <lineage>
        <taxon>Bacteria</taxon>
        <taxon>Bacillati</taxon>
        <taxon>Chloroflexota</taxon>
        <taxon>Candidatus Thermofontia</taxon>
        <taxon>Phototrophicales</taxon>
        <taxon>Phototrophicaceae</taxon>
        <taxon>Phototrophicus</taxon>
    </lineage>
</organism>
<dbReference type="PIRSF" id="PIRSF003230">
    <property type="entry name" value="YbgC"/>
    <property type="match status" value="1"/>
</dbReference>
<dbReference type="Proteomes" id="UP000594468">
    <property type="component" value="Chromosome"/>
</dbReference>
<keyword evidence="2" id="KW-0378">Hydrolase</keyword>
<dbReference type="InterPro" id="IPR029069">
    <property type="entry name" value="HotDog_dom_sf"/>
</dbReference>
<dbReference type="PANTHER" id="PTHR31793:SF27">
    <property type="entry name" value="NOVEL THIOESTERASE SUPERFAMILY DOMAIN AND SAPOSIN A-TYPE DOMAIN CONTAINING PROTEIN (0610012H03RIK)"/>
    <property type="match status" value="1"/>
</dbReference>
<evidence type="ECO:0000313" key="4">
    <source>
        <dbReference type="Proteomes" id="UP000594468"/>
    </source>
</evidence>
<evidence type="ECO:0000313" key="3">
    <source>
        <dbReference type="EMBL" id="QPC80954.1"/>
    </source>
</evidence>
<dbReference type="PANTHER" id="PTHR31793">
    <property type="entry name" value="4-HYDROXYBENZOYL-COA THIOESTERASE FAMILY MEMBER"/>
    <property type="match status" value="1"/>
</dbReference>
<dbReference type="EMBL" id="CP062983">
    <property type="protein sequence ID" value="QPC80954.1"/>
    <property type="molecule type" value="Genomic_DNA"/>
</dbReference>
<dbReference type="RefSeq" id="WP_195169029.1">
    <property type="nucleotide sequence ID" value="NZ_CP062983.1"/>
</dbReference>
<keyword evidence="4" id="KW-1185">Reference proteome</keyword>
<dbReference type="InterPro" id="IPR006684">
    <property type="entry name" value="YbgC/YbaW"/>
</dbReference>
<evidence type="ECO:0000256" key="1">
    <source>
        <dbReference type="ARBA" id="ARBA00005953"/>
    </source>
</evidence>
<name>A0A7S8ID39_9CHLR</name>
<gene>
    <name evidence="3" type="ORF">G4Y79_14695</name>
</gene>
<dbReference type="Gene3D" id="3.10.129.10">
    <property type="entry name" value="Hotdog Thioesterase"/>
    <property type="match status" value="1"/>
</dbReference>
<sequence>MTDSPFVAETVFHVRYAETDAMGIVHHASYIVYFEEGRSHYMRQRGSSYADFERSGFFMAVTQVNAKYHKAARYDQRIRIRCWVEQVRSRTLTFAYELADEETGEVFVTGSTQHICINRDGKVVKIPSNWLTWVENK</sequence>
<protein>
    <submittedName>
        <fullName evidence="3">Acyl-CoA thioesterase</fullName>
    </submittedName>
</protein>
<dbReference type="AlphaFoldDB" id="A0A7S8ID39"/>
<dbReference type="NCBIfam" id="TIGR00051">
    <property type="entry name" value="YbgC/FadM family acyl-CoA thioesterase"/>
    <property type="match status" value="1"/>
</dbReference>
<dbReference type="KEGG" id="pmet:G4Y79_14695"/>
<reference evidence="3 4" key="1">
    <citation type="submission" date="2020-02" db="EMBL/GenBank/DDBJ databases">
        <authorList>
            <person name="Zheng R.K."/>
            <person name="Sun C.M."/>
        </authorList>
    </citation>
    <scope>NUCLEOTIDE SEQUENCE [LARGE SCALE GENOMIC DNA]</scope>
    <source>
        <strain evidence="4">rifampicinis</strain>
    </source>
</reference>
<dbReference type="GO" id="GO:0047617">
    <property type="term" value="F:fatty acyl-CoA hydrolase activity"/>
    <property type="evidence" value="ECO:0007669"/>
    <property type="project" value="TreeGrafter"/>
</dbReference>
<accession>A0A7S8ID39</accession>
<dbReference type="Pfam" id="PF13279">
    <property type="entry name" value="4HBT_2"/>
    <property type="match status" value="1"/>
</dbReference>